<organism evidence="2 3">
    <name type="scientific">Chara braunii</name>
    <name type="common">Braun's stonewort</name>
    <dbReference type="NCBI Taxonomy" id="69332"/>
    <lineage>
        <taxon>Eukaryota</taxon>
        <taxon>Viridiplantae</taxon>
        <taxon>Streptophyta</taxon>
        <taxon>Charophyceae</taxon>
        <taxon>Charales</taxon>
        <taxon>Characeae</taxon>
        <taxon>Chara</taxon>
    </lineage>
</organism>
<dbReference type="Pfam" id="PF14617">
    <property type="entry name" value="CMS1"/>
    <property type="match status" value="1"/>
</dbReference>
<dbReference type="PANTHER" id="PTHR24030:SF0">
    <property type="entry name" value="PROTEIN CMSS1"/>
    <property type="match status" value="1"/>
</dbReference>
<dbReference type="Proteomes" id="UP000265515">
    <property type="component" value="Unassembled WGS sequence"/>
</dbReference>
<feature type="compositionally biased region" description="Basic and acidic residues" evidence="1">
    <location>
        <begin position="40"/>
        <end position="61"/>
    </location>
</feature>
<protein>
    <recommendedName>
        <fullName evidence="4">Protein CMSS1</fullName>
    </recommendedName>
</protein>
<dbReference type="EMBL" id="BFEA01000209">
    <property type="protein sequence ID" value="GBG74704.1"/>
    <property type="molecule type" value="Genomic_DNA"/>
</dbReference>
<reference evidence="2 3" key="1">
    <citation type="journal article" date="2018" name="Cell">
        <title>The Chara Genome: Secondary Complexity and Implications for Plant Terrestrialization.</title>
        <authorList>
            <person name="Nishiyama T."/>
            <person name="Sakayama H."/>
            <person name="Vries J.D."/>
            <person name="Buschmann H."/>
            <person name="Saint-Marcoux D."/>
            <person name="Ullrich K.K."/>
            <person name="Haas F.B."/>
            <person name="Vanderstraeten L."/>
            <person name="Becker D."/>
            <person name="Lang D."/>
            <person name="Vosolsobe S."/>
            <person name="Rombauts S."/>
            <person name="Wilhelmsson P.K.I."/>
            <person name="Janitza P."/>
            <person name="Kern R."/>
            <person name="Heyl A."/>
            <person name="Rumpler F."/>
            <person name="Villalobos L.I.A.C."/>
            <person name="Clay J.M."/>
            <person name="Skokan R."/>
            <person name="Toyoda A."/>
            <person name="Suzuki Y."/>
            <person name="Kagoshima H."/>
            <person name="Schijlen E."/>
            <person name="Tajeshwar N."/>
            <person name="Catarino B."/>
            <person name="Hetherington A.J."/>
            <person name="Saltykova A."/>
            <person name="Bonnot C."/>
            <person name="Breuninger H."/>
            <person name="Symeonidi A."/>
            <person name="Radhakrishnan G.V."/>
            <person name="Van Nieuwerburgh F."/>
            <person name="Deforce D."/>
            <person name="Chang C."/>
            <person name="Karol K.G."/>
            <person name="Hedrich R."/>
            <person name="Ulvskov P."/>
            <person name="Glockner G."/>
            <person name="Delwiche C.F."/>
            <person name="Petrasek J."/>
            <person name="Van de Peer Y."/>
            <person name="Friml J."/>
            <person name="Beilby M."/>
            <person name="Dolan L."/>
            <person name="Kohara Y."/>
            <person name="Sugano S."/>
            <person name="Fujiyama A."/>
            <person name="Delaux P.-M."/>
            <person name="Quint M."/>
            <person name="TheiBen G."/>
            <person name="Hagemann M."/>
            <person name="Harholt J."/>
            <person name="Dunand C."/>
            <person name="Zachgo S."/>
            <person name="Langdale J."/>
            <person name="Maumus F."/>
            <person name="Straeten D.V.D."/>
            <person name="Gould S.B."/>
            <person name="Rensing S.A."/>
        </authorList>
    </citation>
    <scope>NUCLEOTIDE SEQUENCE [LARGE SCALE GENOMIC DNA]</scope>
    <source>
        <strain evidence="2 3">S276</strain>
    </source>
</reference>
<keyword evidence="3" id="KW-1185">Reference proteome</keyword>
<name>A0A388KXC0_CHABU</name>
<evidence type="ECO:0000313" key="2">
    <source>
        <dbReference type="EMBL" id="GBG74704.1"/>
    </source>
</evidence>
<gene>
    <name evidence="2" type="ORF">CBR_g19109</name>
</gene>
<sequence>MGGNRAAGVGGSASRGNKRKGGERLKELKKLARIKKSMGKRGEGVDRKSGRGVAIEREGVQKTKGGVMVKKMMTTTKKKKKKVDGGHRVGSSLAMAAERKKKRKMNEEGSVEEGEGEEEKKEKKVKKREESEDDDDAEEMGHKLPKVKRRKRLLPVPPLDGSSSRKALSDWLWQSYLIHFGKEISSLEKEEIAEDRLVELSRDKDRAVTNLVWHLKRMFGSTWGEVFGEGKDLAPKTKGDGARDEGIPGGSPAVLIICSSAMRCVDVLKALRDSVGKRGPRLAKLFAKHLKVEDQVQQLKDRVDIAAGTPARLQKLVSVGALALDRLRYLILDMHRDEKTFTMFDIREVRDEFWNLYRSCLHQRVLQKQLQICLY</sequence>
<dbReference type="AlphaFoldDB" id="A0A388KXC0"/>
<comment type="caution">
    <text evidence="2">The sequence shown here is derived from an EMBL/GenBank/DDBJ whole genome shotgun (WGS) entry which is preliminary data.</text>
</comment>
<feature type="compositionally biased region" description="Gly residues" evidence="1">
    <location>
        <begin position="1"/>
        <end position="13"/>
    </location>
</feature>
<feature type="compositionally biased region" description="Low complexity" evidence="1">
    <location>
        <begin position="62"/>
        <end position="75"/>
    </location>
</feature>
<feature type="region of interest" description="Disordered" evidence="1">
    <location>
        <begin position="1"/>
        <end position="150"/>
    </location>
</feature>
<accession>A0A388KXC0</accession>
<dbReference type="PANTHER" id="PTHR24030">
    <property type="entry name" value="PROTEIN CMSS1"/>
    <property type="match status" value="1"/>
</dbReference>
<dbReference type="InterPro" id="IPR027417">
    <property type="entry name" value="P-loop_NTPase"/>
</dbReference>
<proteinExistence type="predicted"/>
<dbReference type="SUPFAM" id="SSF52540">
    <property type="entry name" value="P-loop containing nucleoside triphosphate hydrolases"/>
    <property type="match status" value="1"/>
</dbReference>
<dbReference type="OMA" id="HGACRIG"/>
<dbReference type="InterPro" id="IPR032704">
    <property type="entry name" value="Cms1"/>
</dbReference>
<dbReference type="GO" id="GO:0005634">
    <property type="term" value="C:nucleus"/>
    <property type="evidence" value="ECO:0007669"/>
    <property type="project" value="TreeGrafter"/>
</dbReference>
<dbReference type="STRING" id="69332.A0A388KXC0"/>
<evidence type="ECO:0000313" key="3">
    <source>
        <dbReference type="Proteomes" id="UP000265515"/>
    </source>
</evidence>
<dbReference type="Gramene" id="GBG74704">
    <property type="protein sequence ID" value="GBG74704"/>
    <property type="gene ID" value="CBR_g19109"/>
</dbReference>
<feature type="compositionally biased region" description="Basic and acidic residues" evidence="1">
    <location>
        <begin position="20"/>
        <end position="30"/>
    </location>
</feature>
<dbReference type="Gene3D" id="3.40.50.300">
    <property type="entry name" value="P-loop containing nucleotide triphosphate hydrolases"/>
    <property type="match status" value="1"/>
</dbReference>
<feature type="compositionally biased region" description="Basic and acidic residues" evidence="1">
    <location>
        <begin position="118"/>
        <end position="130"/>
    </location>
</feature>
<evidence type="ECO:0008006" key="4">
    <source>
        <dbReference type="Google" id="ProtNLM"/>
    </source>
</evidence>
<evidence type="ECO:0000256" key="1">
    <source>
        <dbReference type="SAM" id="MobiDB-lite"/>
    </source>
</evidence>
<dbReference type="OrthoDB" id="1929311at2759"/>
<dbReference type="GO" id="GO:0030686">
    <property type="term" value="C:90S preribosome"/>
    <property type="evidence" value="ECO:0007669"/>
    <property type="project" value="TreeGrafter"/>
</dbReference>